<dbReference type="GO" id="GO:0005739">
    <property type="term" value="C:mitochondrion"/>
    <property type="evidence" value="ECO:0007669"/>
    <property type="project" value="TreeGrafter"/>
</dbReference>
<evidence type="ECO:0000256" key="1">
    <source>
        <dbReference type="SAM" id="MobiDB-lite"/>
    </source>
</evidence>
<organism evidence="2 3">
    <name type="scientific">Lachnellula subtilissima</name>
    <dbReference type="NCBI Taxonomy" id="602034"/>
    <lineage>
        <taxon>Eukaryota</taxon>
        <taxon>Fungi</taxon>
        <taxon>Dikarya</taxon>
        <taxon>Ascomycota</taxon>
        <taxon>Pezizomycotina</taxon>
        <taxon>Leotiomycetes</taxon>
        <taxon>Helotiales</taxon>
        <taxon>Lachnaceae</taxon>
        <taxon>Lachnellula</taxon>
    </lineage>
</organism>
<evidence type="ECO:0000313" key="3">
    <source>
        <dbReference type="Proteomes" id="UP000462212"/>
    </source>
</evidence>
<dbReference type="PANTHER" id="PTHR28152">
    <property type="entry name" value="HYDROXYACYL-THIOESTER DEHYDRATASE TYPE 2, MITOCHONDRIAL"/>
    <property type="match status" value="1"/>
</dbReference>
<sequence>MKSFGVKSLQRSLRSSSPNPIPKSLARCSSTQASLYKKLTSRPPNRIFDDLSPMLSHRLNITLADFLPPSCYPPGFDRNDPNPSIERRHARHRTLPPGHHLVYFPTQVPDSELLPDGTDSVQSPGEPFVRRMWAGGSLKFSYGGGVSFDTDSRSEGYWCEEQVKNVTMKGEGDNEKAFVTIERRIREDDSKKDEVPSHDAVIETRDLVFMKKEKVQPPPKKLLTGQTESLNPDFSVSMTPTKTLLARFSGLSFNAHFIHLDPQYAREVEGHRDLLVHGPLSLIMMLSVLNPQLKEHERISSFDYRNLAPLYANEEMKICVRRDREKKSRFNVWIEGSGGGYAVKGSALVINQGEVGNG</sequence>
<proteinExistence type="predicted"/>
<dbReference type="Proteomes" id="UP000462212">
    <property type="component" value="Unassembled WGS sequence"/>
</dbReference>
<name>A0A8H8RIW7_9HELO</name>
<gene>
    <name evidence="2" type="primary">htd2</name>
    <name evidence="2" type="ORF">LSUB1_G004512</name>
</gene>
<protein>
    <submittedName>
        <fullName evidence="2">Hydroxyacyl-thioester dehydratase type 2, mitochondrial</fullName>
    </submittedName>
</protein>
<dbReference type="GO" id="GO:0019171">
    <property type="term" value="F:(3R)-hydroxyacyl-[acyl-carrier-protein] dehydratase activity"/>
    <property type="evidence" value="ECO:0007669"/>
    <property type="project" value="TreeGrafter"/>
</dbReference>
<keyword evidence="3" id="KW-1185">Reference proteome</keyword>
<reference evidence="2 3" key="1">
    <citation type="submission" date="2018-05" db="EMBL/GenBank/DDBJ databases">
        <title>Genome sequencing and assembly of the regulated plant pathogen Lachnellula willkommii and related sister species for the development of diagnostic species identification markers.</title>
        <authorList>
            <person name="Giroux E."/>
            <person name="Bilodeau G."/>
        </authorList>
    </citation>
    <scope>NUCLEOTIDE SEQUENCE [LARGE SCALE GENOMIC DNA]</scope>
    <source>
        <strain evidence="2 3">CBS 197.66</strain>
    </source>
</reference>
<dbReference type="InterPro" id="IPR052741">
    <property type="entry name" value="Mitochondrial_HTD2"/>
</dbReference>
<feature type="compositionally biased region" description="Polar residues" evidence="1">
    <location>
        <begin position="9"/>
        <end position="18"/>
    </location>
</feature>
<feature type="region of interest" description="Disordered" evidence="1">
    <location>
        <begin position="1"/>
        <end position="25"/>
    </location>
</feature>
<dbReference type="SUPFAM" id="SSF54637">
    <property type="entry name" value="Thioesterase/thiol ester dehydrase-isomerase"/>
    <property type="match status" value="1"/>
</dbReference>
<dbReference type="OrthoDB" id="3257538at2759"/>
<accession>A0A8H8RIW7</accession>
<dbReference type="AlphaFoldDB" id="A0A8H8RIW7"/>
<dbReference type="EMBL" id="QGMJ01000442">
    <property type="protein sequence ID" value="TVY36293.1"/>
    <property type="molecule type" value="Genomic_DNA"/>
</dbReference>
<dbReference type="InterPro" id="IPR029069">
    <property type="entry name" value="HotDog_dom_sf"/>
</dbReference>
<dbReference type="Gene3D" id="3.10.129.10">
    <property type="entry name" value="Hotdog Thioesterase"/>
    <property type="match status" value="1"/>
</dbReference>
<dbReference type="PANTHER" id="PTHR28152:SF1">
    <property type="entry name" value="HYDROXYACYL-THIOESTER DEHYDRATASE TYPE 2, MITOCHONDRIAL"/>
    <property type="match status" value="1"/>
</dbReference>
<comment type="caution">
    <text evidence="2">The sequence shown here is derived from an EMBL/GenBank/DDBJ whole genome shotgun (WGS) entry which is preliminary data.</text>
</comment>
<evidence type="ECO:0000313" key="2">
    <source>
        <dbReference type="EMBL" id="TVY36293.1"/>
    </source>
</evidence>